<organism evidence="1 2">
    <name type="scientific">Schistosoma margrebowiei</name>
    <dbReference type="NCBI Taxonomy" id="48269"/>
    <lineage>
        <taxon>Eukaryota</taxon>
        <taxon>Metazoa</taxon>
        <taxon>Spiralia</taxon>
        <taxon>Lophotrochozoa</taxon>
        <taxon>Platyhelminthes</taxon>
        <taxon>Trematoda</taxon>
        <taxon>Digenea</taxon>
        <taxon>Strigeidida</taxon>
        <taxon>Schistosomatoidea</taxon>
        <taxon>Schistosomatidae</taxon>
        <taxon>Schistosoma</taxon>
    </lineage>
</organism>
<dbReference type="AlphaFoldDB" id="A0A183MEW7"/>
<protein>
    <submittedName>
        <fullName evidence="1">Uncharacterized protein</fullName>
    </submittedName>
</protein>
<accession>A0A183MEW7</accession>
<evidence type="ECO:0000313" key="1">
    <source>
        <dbReference type="EMBL" id="VDP16193.1"/>
    </source>
</evidence>
<reference evidence="1 2" key="1">
    <citation type="submission" date="2018-11" db="EMBL/GenBank/DDBJ databases">
        <authorList>
            <consortium name="Pathogen Informatics"/>
        </authorList>
    </citation>
    <scope>NUCLEOTIDE SEQUENCE [LARGE SCALE GENOMIC DNA]</scope>
    <source>
        <strain evidence="1 2">Zambia</strain>
    </source>
</reference>
<proteinExistence type="predicted"/>
<evidence type="ECO:0000313" key="2">
    <source>
        <dbReference type="Proteomes" id="UP000277204"/>
    </source>
</evidence>
<dbReference type="Proteomes" id="UP000277204">
    <property type="component" value="Unassembled WGS sequence"/>
</dbReference>
<dbReference type="EMBL" id="UZAI01016798">
    <property type="protein sequence ID" value="VDP16193.1"/>
    <property type="molecule type" value="Genomic_DNA"/>
</dbReference>
<name>A0A183MEW7_9TREM</name>
<sequence>MKCVRTRREVDVGSDHHLLVIKMKLKFKKHLTTGPSISQKFNTAFLRDTDKHNKFDRTPSNRSQSFLLNEGGTVIVNDSKGIKEAITSICQEVSGHKKHHHKEWITVDTHFKELLNRPAPLNPSKIEVAPTDLPIDACPPKIEEIRMAIRQIKNGKATEPENIPAEALKLDDLEFADDLDLLSHTQQQMHEKTTSVAEASATVGLDIQNGRVKIVRYNTACTNRTILDGDLEDAKTSIYLSTIIDENS</sequence>
<keyword evidence="2" id="KW-1185">Reference proteome</keyword>
<gene>
    <name evidence="1" type="ORF">SMRZ_LOCUS14592</name>
</gene>